<feature type="domain" description="Glycosyl hydrolases family 22 (GH22)" evidence="5">
    <location>
        <begin position="328"/>
        <end position="346"/>
    </location>
</feature>
<dbReference type="PROSITE" id="PS00128">
    <property type="entry name" value="GLYCOSYL_HYDROL_F22_1"/>
    <property type="match status" value="1"/>
</dbReference>
<evidence type="ECO:0000313" key="6">
    <source>
        <dbReference type="EMBL" id="MXQ94221.1"/>
    </source>
</evidence>
<keyword evidence="7" id="KW-1185">Reference proteome</keyword>
<dbReference type="InterPro" id="IPR023346">
    <property type="entry name" value="Lysozyme-like_dom_sf"/>
</dbReference>
<evidence type="ECO:0000256" key="2">
    <source>
        <dbReference type="ARBA" id="ARBA00022729"/>
    </source>
</evidence>
<name>A0A6B0RYB7_9CETA</name>
<dbReference type="EMBL" id="VBQZ03000107">
    <property type="protein sequence ID" value="MXQ94221.1"/>
    <property type="molecule type" value="Genomic_DNA"/>
</dbReference>
<dbReference type="Gene3D" id="1.10.530.10">
    <property type="match status" value="1"/>
</dbReference>
<dbReference type="InterPro" id="IPR000974">
    <property type="entry name" value="Glyco_hydro_22_lys"/>
</dbReference>
<dbReference type="CDD" id="cd16897">
    <property type="entry name" value="LYZ_C"/>
    <property type="match status" value="1"/>
</dbReference>
<keyword evidence="2" id="KW-0732">Signal</keyword>
<dbReference type="PANTHER" id="PTHR11407:SF62">
    <property type="entry name" value="LYSOZYME-LIKE PROTEIN 1-RELATED"/>
    <property type="match status" value="1"/>
</dbReference>
<evidence type="ECO:0000256" key="1">
    <source>
        <dbReference type="ARBA" id="ARBA00010859"/>
    </source>
</evidence>
<protein>
    <recommendedName>
        <fullName evidence="5">Glycosyl hydrolases family 22 (GH22) domain-containing protein</fullName>
    </recommendedName>
</protein>
<accession>A0A6B0RYB7</accession>
<keyword evidence="3" id="KW-1015">Disulfide bond</keyword>
<comment type="caution">
    <text evidence="6">The sequence shown here is derived from an EMBL/GenBank/DDBJ whole genome shotgun (WGS) entry which is preliminary data.</text>
</comment>
<dbReference type="FunFam" id="1.10.530.10:FF:000001">
    <property type="entry name" value="Lysozyme C"/>
    <property type="match status" value="1"/>
</dbReference>
<evidence type="ECO:0000313" key="7">
    <source>
        <dbReference type="Proteomes" id="UP000322234"/>
    </source>
</evidence>
<sequence>MQSFQPERRLSVLEVRKSLVREVSVESDLVFYARQVLRAGCSLLKQLRCSLVPPPPPPTRKVLKKNDEQDMSPLFSIMSFLERVPNKMNLERHQSLNSNQELSSNLEESFPKLKVENSYFNEVKFVIPSYNIIFEIWKYLWRKMNWPGQDTNFSIFLLLPSLEICKLCQDTHKHREANGMRNPGLQESQHRSKLKHQRKPVNLHKHHLENWVWGNGHQGRDSGIQNVLPSTGLRMKAAGILALMGCLVTVVEPKVYTRCKLAKIFSRASLDNYRGFSLGNWICMAYYESHYNTTAQTQLEDGSTDYGIFQINSDTWCRSTKLQEKNRCHVACSALMTDDLTDAIICAKKIVKETDGMNYCCRRWEQVPLCRVVQQFPLDLIYVILHCCVGKAGRRTVRAETCLSGKRDVRFHELDSIKDAS</sequence>
<evidence type="ECO:0000256" key="4">
    <source>
        <dbReference type="RuleBase" id="RU004440"/>
    </source>
</evidence>
<dbReference type="PRINTS" id="PR00137">
    <property type="entry name" value="LYSOZYME"/>
</dbReference>
<proteinExistence type="inferred from homology"/>
<dbReference type="GO" id="GO:0003796">
    <property type="term" value="F:lysozyme activity"/>
    <property type="evidence" value="ECO:0007669"/>
    <property type="project" value="InterPro"/>
</dbReference>
<gene>
    <name evidence="6" type="ORF">E5288_WYG004026</name>
</gene>
<dbReference type="InterPro" id="IPR019799">
    <property type="entry name" value="Glyco_hydro_22_CS"/>
</dbReference>
<dbReference type="PRINTS" id="PR00135">
    <property type="entry name" value="LYZLACT"/>
</dbReference>
<comment type="similarity">
    <text evidence="1 4">Belongs to the glycosyl hydrolase 22 family.</text>
</comment>
<dbReference type="PROSITE" id="PS51348">
    <property type="entry name" value="GLYCOSYL_HYDROL_F22_2"/>
    <property type="match status" value="1"/>
</dbReference>
<dbReference type="Proteomes" id="UP000322234">
    <property type="component" value="Unassembled WGS sequence"/>
</dbReference>
<evidence type="ECO:0000256" key="3">
    <source>
        <dbReference type="ARBA" id="ARBA00023157"/>
    </source>
</evidence>
<dbReference type="PANTHER" id="PTHR11407">
    <property type="entry name" value="LYSOZYME C"/>
    <property type="match status" value="1"/>
</dbReference>
<dbReference type="SUPFAM" id="SSF53955">
    <property type="entry name" value="Lysozyme-like"/>
    <property type="match status" value="1"/>
</dbReference>
<reference evidence="6" key="1">
    <citation type="submission" date="2019-10" db="EMBL/GenBank/DDBJ databases">
        <title>The sequence and de novo assembly of the wild yak genome.</title>
        <authorList>
            <person name="Liu Y."/>
        </authorList>
    </citation>
    <scope>NUCLEOTIDE SEQUENCE [LARGE SCALE GENOMIC DNA]</scope>
    <source>
        <strain evidence="6">WY2019</strain>
    </source>
</reference>
<dbReference type="AlphaFoldDB" id="A0A6B0RYB7"/>
<dbReference type="Pfam" id="PF00062">
    <property type="entry name" value="Lys"/>
    <property type="match status" value="1"/>
</dbReference>
<dbReference type="InterPro" id="IPR001916">
    <property type="entry name" value="Glyco_hydro_22"/>
</dbReference>
<evidence type="ECO:0000259" key="5">
    <source>
        <dbReference type="PROSITE" id="PS00128"/>
    </source>
</evidence>
<organism evidence="6 7">
    <name type="scientific">Bos mutus</name>
    <name type="common">wild yak</name>
    <dbReference type="NCBI Taxonomy" id="72004"/>
    <lineage>
        <taxon>Eukaryota</taxon>
        <taxon>Metazoa</taxon>
        <taxon>Chordata</taxon>
        <taxon>Craniata</taxon>
        <taxon>Vertebrata</taxon>
        <taxon>Euteleostomi</taxon>
        <taxon>Mammalia</taxon>
        <taxon>Eutheria</taxon>
        <taxon>Laurasiatheria</taxon>
        <taxon>Artiodactyla</taxon>
        <taxon>Ruminantia</taxon>
        <taxon>Pecora</taxon>
        <taxon>Bovidae</taxon>
        <taxon>Bovinae</taxon>
        <taxon>Bos</taxon>
    </lineage>
</organism>
<dbReference type="SMART" id="SM00263">
    <property type="entry name" value="LYZ1"/>
    <property type="match status" value="1"/>
</dbReference>